<proteinExistence type="predicted"/>
<dbReference type="AlphaFoldDB" id="A0A2R6QCU4"/>
<evidence type="ECO:0000313" key="1">
    <source>
        <dbReference type="EMBL" id="PSS05962.1"/>
    </source>
</evidence>
<dbReference type="OMA" id="DCRDFTN"/>
<protein>
    <submittedName>
        <fullName evidence="1">Uncharacterized protein</fullName>
    </submittedName>
</protein>
<accession>A0A2R6QCU4</accession>
<dbReference type="Gramene" id="PSS05962">
    <property type="protein sequence ID" value="PSS05962"/>
    <property type="gene ID" value="CEY00_Acc19264"/>
</dbReference>
<dbReference type="OrthoDB" id="1920822at2759"/>
<dbReference type="EMBL" id="NKQK01000017">
    <property type="protein sequence ID" value="PSS05962.1"/>
    <property type="molecule type" value="Genomic_DNA"/>
</dbReference>
<reference evidence="1 2" key="1">
    <citation type="submission" date="2017-07" db="EMBL/GenBank/DDBJ databases">
        <title>An improved, manually edited Actinidia chinensis var. chinensis (kiwifruit) genome highlights the challenges associated with draft genomes and gene prediction in plants.</title>
        <authorList>
            <person name="Pilkington S."/>
            <person name="Crowhurst R."/>
            <person name="Hilario E."/>
            <person name="Nardozza S."/>
            <person name="Fraser L."/>
            <person name="Peng Y."/>
            <person name="Gunaseelan K."/>
            <person name="Simpson R."/>
            <person name="Tahir J."/>
            <person name="Deroles S."/>
            <person name="Templeton K."/>
            <person name="Luo Z."/>
            <person name="Davy M."/>
            <person name="Cheng C."/>
            <person name="Mcneilage M."/>
            <person name="Scaglione D."/>
            <person name="Liu Y."/>
            <person name="Zhang Q."/>
            <person name="Datson P."/>
            <person name="De Silva N."/>
            <person name="Gardiner S."/>
            <person name="Bassett H."/>
            <person name="Chagne D."/>
            <person name="Mccallum J."/>
            <person name="Dzierzon H."/>
            <person name="Deng C."/>
            <person name="Wang Y.-Y."/>
            <person name="Barron N."/>
            <person name="Manako K."/>
            <person name="Bowen J."/>
            <person name="Foster T."/>
            <person name="Erridge Z."/>
            <person name="Tiffin H."/>
            <person name="Waite C."/>
            <person name="Davies K."/>
            <person name="Grierson E."/>
            <person name="Laing W."/>
            <person name="Kirk R."/>
            <person name="Chen X."/>
            <person name="Wood M."/>
            <person name="Montefiori M."/>
            <person name="Brummell D."/>
            <person name="Schwinn K."/>
            <person name="Catanach A."/>
            <person name="Fullerton C."/>
            <person name="Li D."/>
            <person name="Meiyalaghan S."/>
            <person name="Nieuwenhuizen N."/>
            <person name="Read N."/>
            <person name="Prakash R."/>
            <person name="Hunter D."/>
            <person name="Zhang H."/>
            <person name="Mckenzie M."/>
            <person name="Knabel M."/>
            <person name="Harris A."/>
            <person name="Allan A."/>
            <person name="Chen A."/>
            <person name="Janssen B."/>
            <person name="Plunkett B."/>
            <person name="Dwamena C."/>
            <person name="Voogd C."/>
            <person name="Leif D."/>
            <person name="Lafferty D."/>
            <person name="Souleyre E."/>
            <person name="Varkonyi-Gasic E."/>
            <person name="Gambi F."/>
            <person name="Hanley J."/>
            <person name="Yao J.-L."/>
            <person name="Cheung J."/>
            <person name="David K."/>
            <person name="Warren B."/>
            <person name="Marsh K."/>
            <person name="Snowden K."/>
            <person name="Lin-Wang K."/>
            <person name="Brian L."/>
            <person name="Martinez-Sanchez M."/>
            <person name="Wang M."/>
            <person name="Ileperuma N."/>
            <person name="Macnee N."/>
            <person name="Campin R."/>
            <person name="Mcatee P."/>
            <person name="Drummond R."/>
            <person name="Espley R."/>
            <person name="Ireland H."/>
            <person name="Wu R."/>
            <person name="Atkinson R."/>
            <person name="Karunairetnam S."/>
            <person name="Bulley S."/>
            <person name="Chunkath S."/>
            <person name="Hanley Z."/>
            <person name="Storey R."/>
            <person name="Thrimawithana A."/>
            <person name="Thomson S."/>
            <person name="David C."/>
            <person name="Testolin R."/>
        </authorList>
    </citation>
    <scope>NUCLEOTIDE SEQUENCE [LARGE SCALE GENOMIC DNA]</scope>
    <source>
        <strain evidence="2">cv. Red5</strain>
        <tissue evidence="1">Young leaf</tissue>
    </source>
</reference>
<name>A0A2R6QCU4_ACTCC</name>
<reference evidence="2" key="2">
    <citation type="journal article" date="2018" name="BMC Genomics">
        <title>A manually annotated Actinidia chinensis var. chinensis (kiwifruit) genome highlights the challenges associated with draft genomes and gene prediction in plants.</title>
        <authorList>
            <person name="Pilkington S.M."/>
            <person name="Crowhurst R."/>
            <person name="Hilario E."/>
            <person name="Nardozza S."/>
            <person name="Fraser L."/>
            <person name="Peng Y."/>
            <person name="Gunaseelan K."/>
            <person name="Simpson R."/>
            <person name="Tahir J."/>
            <person name="Deroles S.C."/>
            <person name="Templeton K."/>
            <person name="Luo Z."/>
            <person name="Davy M."/>
            <person name="Cheng C."/>
            <person name="McNeilage M."/>
            <person name="Scaglione D."/>
            <person name="Liu Y."/>
            <person name="Zhang Q."/>
            <person name="Datson P."/>
            <person name="De Silva N."/>
            <person name="Gardiner S.E."/>
            <person name="Bassett H."/>
            <person name="Chagne D."/>
            <person name="McCallum J."/>
            <person name="Dzierzon H."/>
            <person name="Deng C."/>
            <person name="Wang Y.Y."/>
            <person name="Barron L."/>
            <person name="Manako K."/>
            <person name="Bowen J."/>
            <person name="Foster T.M."/>
            <person name="Erridge Z.A."/>
            <person name="Tiffin H."/>
            <person name="Waite C.N."/>
            <person name="Davies K.M."/>
            <person name="Grierson E.P."/>
            <person name="Laing W.A."/>
            <person name="Kirk R."/>
            <person name="Chen X."/>
            <person name="Wood M."/>
            <person name="Montefiori M."/>
            <person name="Brummell D.A."/>
            <person name="Schwinn K.E."/>
            <person name="Catanach A."/>
            <person name="Fullerton C."/>
            <person name="Li D."/>
            <person name="Meiyalaghan S."/>
            <person name="Nieuwenhuizen N."/>
            <person name="Read N."/>
            <person name="Prakash R."/>
            <person name="Hunter D."/>
            <person name="Zhang H."/>
            <person name="McKenzie M."/>
            <person name="Knabel M."/>
            <person name="Harris A."/>
            <person name="Allan A.C."/>
            <person name="Gleave A."/>
            <person name="Chen A."/>
            <person name="Janssen B.J."/>
            <person name="Plunkett B."/>
            <person name="Ampomah-Dwamena C."/>
            <person name="Voogd C."/>
            <person name="Leif D."/>
            <person name="Lafferty D."/>
            <person name="Souleyre E.J.F."/>
            <person name="Varkonyi-Gasic E."/>
            <person name="Gambi F."/>
            <person name="Hanley J."/>
            <person name="Yao J.L."/>
            <person name="Cheung J."/>
            <person name="David K.M."/>
            <person name="Warren B."/>
            <person name="Marsh K."/>
            <person name="Snowden K.C."/>
            <person name="Lin-Wang K."/>
            <person name="Brian L."/>
            <person name="Martinez-Sanchez M."/>
            <person name="Wang M."/>
            <person name="Ileperuma N."/>
            <person name="Macnee N."/>
            <person name="Campin R."/>
            <person name="McAtee P."/>
            <person name="Drummond R.S.M."/>
            <person name="Espley R.V."/>
            <person name="Ireland H.S."/>
            <person name="Wu R."/>
            <person name="Atkinson R.G."/>
            <person name="Karunairetnam S."/>
            <person name="Bulley S."/>
            <person name="Chunkath S."/>
            <person name="Hanley Z."/>
            <person name="Storey R."/>
            <person name="Thrimawithana A.H."/>
            <person name="Thomson S."/>
            <person name="David C."/>
            <person name="Testolin R."/>
            <person name="Huang H."/>
            <person name="Hellens R.P."/>
            <person name="Schaffer R.J."/>
        </authorList>
    </citation>
    <scope>NUCLEOTIDE SEQUENCE [LARGE SCALE GENOMIC DNA]</scope>
    <source>
        <strain evidence="2">cv. Red5</strain>
    </source>
</reference>
<keyword evidence="2" id="KW-1185">Reference proteome</keyword>
<feature type="non-terminal residue" evidence="1">
    <location>
        <position position="170"/>
    </location>
</feature>
<dbReference type="PANTHER" id="PTHR36342:SF1">
    <property type="entry name" value="PTB DOMAIN ENGULFMENT ADAPTER"/>
    <property type="match status" value="1"/>
</dbReference>
<dbReference type="PANTHER" id="PTHR36342">
    <property type="entry name" value="PTB DOMAIN ENGULFMENT ADAPTER"/>
    <property type="match status" value="1"/>
</dbReference>
<dbReference type="InParanoid" id="A0A2R6QCU4"/>
<organism evidence="1 2">
    <name type="scientific">Actinidia chinensis var. chinensis</name>
    <name type="common">Chinese soft-hair kiwi</name>
    <dbReference type="NCBI Taxonomy" id="1590841"/>
    <lineage>
        <taxon>Eukaryota</taxon>
        <taxon>Viridiplantae</taxon>
        <taxon>Streptophyta</taxon>
        <taxon>Embryophyta</taxon>
        <taxon>Tracheophyta</taxon>
        <taxon>Spermatophyta</taxon>
        <taxon>Magnoliopsida</taxon>
        <taxon>eudicotyledons</taxon>
        <taxon>Gunneridae</taxon>
        <taxon>Pentapetalae</taxon>
        <taxon>asterids</taxon>
        <taxon>Ericales</taxon>
        <taxon>Actinidiaceae</taxon>
        <taxon>Actinidia</taxon>
    </lineage>
</organism>
<dbReference type="Proteomes" id="UP000241394">
    <property type="component" value="Chromosome LG17"/>
</dbReference>
<dbReference type="STRING" id="1590841.A0A2R6QCU4"/>
<dbReference type="FunCoup" id="A0A2R6QCU4">
    <property type="interactions" value="1171"/>
</dbReference>
<sequence length="170" mass="19074">MLFMLKNGSCTKSTVTGGRIRDEVYVTAVALRATKGPAQLIMSAAYSSNIWDLQHFMVVIKPSSPPLSHQALVFDFQPQDPENIYIALAALSGRKIPGVILTRKLAKLPRSKCWFVGCSKVGAIEAANKFNENWETNLRIGYHDCRNYTNGLVEFLTGEKYVLEHLRRNQ</sequence>
<comment type="caution">
    <text evidence="1">The sequence shown here is derived from an EMBL/GenBank/DDBJ whole genome shotgun (WGS) entry which is preliminary data.</text>
</comment>
<gene>
    <name evidence="1" type="ORF">CEY00_Acc19264</name>
</gene>
<evidence type="ECO:0000313" key="2">
    <source>
        <dbReference type="Proteomes" id="UP000241394"/>
    </source>
</evidence>